<name>A0A6B2M291_9BACT</name>
<dbReference type="GO" id="GO:0004357">
    <property type="term" value="F:glutamate-cysteine ligase activity"/>
    <property type="evidence" value="ECO:0007669"/>
    <property type="project" value="UniProtKB-EC"/>
</dbReference>
<dbReference type="PANTHER" id="PTHR36510">
    <property type="entry name" value="GLUTAMATE--CYSTEINE LIGASE 2-RELATED"/>
    <property type="match status" value="1"/>
</dbReference>
<dbReference type="SUPFAM" id="SSF55931">
    <property type="entry name" value="Glutamine synthetase/guanido kinase"/>
    <property type="match status" value="1"/>
</dbReference>
<dbReference type="InterPro" id="IPR050141">
    <property type="entry name" value="GCL_type2/YbdK_subfam"/>
</dbReference>
<dbReference type="Pfam" id="PF04107">
    <property type="entry name" value="GCS2"/>
    <property type="match status" value="1"/>
</dbReference>
<gene>
    <name evidence="5" type="ORF">G0Q06_11710</name>
</gene>
<proteinExistence type="inferred from homology"/>
<dbReference type="InterPro" id="IPR011793">
    <property type="entry name" value="YbdK"/>
</dbReference>
<evidence type="ECO:0000313" key="5">
    <source>
        <dbReference type="EMBL" id="NDV63121.1"/>
    </source>
</evidence>
<protein>
    <recommendedName>
        <fullName evidence="4">Putative glutamate--cysteine ligase 2</fullName>
        <ecNumber evidence="4">6.3.2.2</ecNumber>
    </recommendedName>
    <alternativeName>
        <fullName evidence="4">Gamma-glutamylcysteine synthetase 2</fullName>
        <shortName evidence="4">GCS 2</shortName>
        <shortName evidence="4">Gamma-GCS 2</shortName>
    </alternativeName>
</protein>
<evidence type="ECO:0000256" key="2">
    <source>
        <dbReference type="ARBA" id="ARBA00022741"/>
    </source>
</evidence>
<reference evidence="5 6" key="1">
    <citation type="submission" date="2020-02" db="EMBL/GenBank/DDBJ databases">
        <title>Albibacoteraceae fam. nov., the first described family within the subdivision 4 Verrucomicrobia.</title>
        <authorList>
            <person name="Xi F."/>
        </authorList>
    </citation>
    <scope>NUCLEOTIDE SEQUENCE [LARGE SCALE GENOMIC DNA]</scope>
    <source>
        <strain evidence="5 6">CK1056</strain>
    </source>
</reference>
<dbReference type="NCBIfam" id="TIGR02050">
    <property type="entry name" value="gshA_cyan_rel"/>
    <property type="match status" value="1"/>
</dbReference>
<comment type="function">
    <text evidence="4">ATP-dependent carboxylate-amine ligase which exhibits weak glutamate--cysteine ligase activity.</text>
</comment>
<dbReference type="InterPro" id="IPR014746">
    <property type="entry name" value="Gln_synth/guanido_kin_cat_dom"/>
</dbReference>
<evidence type="ECO:0000256" key="3">
    <source>
        <dbReference type="ARBA" id="ARBA00022840"/>
    </source>
</evidence>
<dbReference type="HAMAP" id="MF_01609">
    <property type="entry name" value="Glu_cys_ligase_2"/>
    <property type="match status" value="1"/>
</dbReference>
<dbReference type="RefSeq" id="WP_163966183.1">
    <property type="nucleotide sequence ID" value="NZ_JAAGNX010000003.1"/>
</dbReference>
<dbReference type="GO" id="GO:0005524">
    <property type="term" value="F:ATP binding"/>
    <property type="evidence" value="ECO:0007669"/>
    <property type="project" value="UniProtKB-KW"/>
</dbReference>
<dbReference type="PANTHER" id="PTHR36510:SF1">
    <property type="entry name" value="GLUTAMATE--CYSTEINE LIGASE 2-RELATED"/>
    <property type="match status" value="1"/>
</dbReference>
<keyword evidence="3 4" id="KW-0067">ATP-binding</keyword>
<comment type="caution">
    <text evidence="5">The sequence shown here is derived from an EMBL/GenBank/DDBJ whole genome shotgun (WGS) entry which is preliminary data.</text>
</comment>
<keyword evidence="1 4" id="KW-0436">Ligase</keyword>
<evidence type="ECO:0000256" key="4">
    <source>
        <dbReference type="HAMAP-Rule" id="MF_01609"/>
    </source>
</evidence>
<organism evidence="5 6">
    <name type="scientific">Oceanipulchritudo coccoides</name>
    <dbReference type="NCBI Taxonomy" id="2706888"/>
    <lineage>
        <taxon>Bacteria</taxon>
        <taxon>Pseudomonadati</taxon>
        <taxon>Verrucomicrobiota</taxon>
        <taxon>Opitutia</taxon>
        <taxon>Puniceicoccales</taxon>
        <taxon>Oceanipulchritudinaceae</taxon>
        <taxon>Oceanipulchritudo</taxon>
    </lineage>
</organism>
<dbReference type="EC" id="6.3.2.2" evidence="4"/>
<dbReference type="Proteomes" id="UP000478417">
    <property type="component" value="Unassembled WGS sequence"/>
</dbReference>
<accession>A0A6B2M291</accession>
<dbReference type="AlphaFoldDB" id="A0A6B2M291"/>
<keyword evidence="2 4" id="KW-0547">Nucleotide-binding</keyword>
<dbReference type="Gene3D" id="3.30.590.20">
    <property type="match status" value="1"/>
</dbReference>
<keyword evidence="6" id="KW-1185">Reference proteome</keyword>
<sequence length="382" mass="43686">MPYSNFTPPFTDDLHPLVFKSNKEPTIGVELELQLVDSESYQLKSAILDLLKHVGEDQTWLKPELMQSYVEINTDVCRNISEARADLSGKLEKLYAAAMANDARILWAGSHPFSAWIDQEITPSERYRNLVDLMQDTARRIVTFGMHVHVGVDSGDKAVMVVDRLMRYMSTMLALSVNSPFWVGRQTGLHSQRIKIMEQLPAAGTPPILRNYSEYCWVVNQSIQSGFINSIQEIWWDVRPHPRFGTVEVRIFDIPQNLEDALALTAMTQCLVAALSDQIDSGVYQHDIHPIVVRQNKWKATRYGMRAELIDPVTHKTIPVREMIFFLYEKLKPYAEKLNCMQELNHIITMVDNASGAERQMELFEKHSGDLRAVVEELAVPR</sequence>
<dbReference type="EMBL" id="JAAGNX010000003">
    <property type="protein sequence ID" value="NDV63121.1"/>
    <property type="molecule type" value="Genomic_DNA"/>
</dbReference>
<dbReference type="InterPro" id="IPR006336">
    <property type="entry name" value="GCS2"/>
</dbReference>
<evidence type="ECO:0000313" key="6">
    <source>
        <dbReference type="Proteomes" id="UP000478417"/>
    </source>
</evidence>
<evidence type="ECO:0000256" key="1">
    <source>
        <dbReference type="ARBA" id="ARBA00022598"/>
    </source>
</evidence>
<comment type="similarity">
    <text evidence="4">Belongs to the glutamate--cysteine ligase type 2 family. YbdK subfamily.</text>
</comment>
<dbReference type="GO" id="GO:0042398">
    <property type="term" value="P:modified amino acid biosynthetic process"/>
    <property type="evidence" value="ECO:0007669"/>
    <property type="project" value="InterPro"/>
</dbReference>
<comment type="catalytic activity">
    <reaction evidence="4">
        <text>L-cysteine + L-glutamate + ATP = gamma-L-glutamyl-L-cysteine + ADP + phosphate + H(+)</text>
        <dbReference type="Rhea" id="RHEA:13285"/>
        <dbReference type="ChEBI" id="CHEBI:15378"/>
        <dbReference type="ChEBI" id="CHEBI:29985"/>
        <dbReference type="ChEBI" id="CHEBI:30616"/>
        <dbReference type="ChEBI" id="CHEBI:35235"/>
        <dbReference type="ChEBI" id="CHEBI:43474"/>
        <dbReference type="ChEBI" id="CHEBI:58173"/>
        <dbReference type="ChEBI" id="CHEBI:456216"/>
        <dbReference type="EC" id="6.3.2.2"/>
    </reaction>
</comment>